<accession>A0ABQ5KEQ8</accession>
<dbReference type="Gene3D" id="3.40.50.150">
    <property type="entry name" value="Vaccinia Virus protein VP39"/>
    <property type="match status" value="1"/>
</dbReference>
<evidence type="ECO:0000313" key="1">
    <source>
        <dbReference type="EMBL" id="GKT31025.1"/>
    </source>
</evidence>
<dbReference type="Proteomes" id="UP001057375">
    <property type="component" value="Unassembled WGS sequence"/>
</dbReference>
<name>A0ABQ5KEQ8_9EUKA</name>
<gene>
    <name evidence="1" type="ORF">ADUPG1_001805</name>
</gene>
<sequence>MRTKRFVAGFYEGILEAKRRFPDTQLHILYAGTGPFGTLMLPMTTLFSPHEIKFTLLEINRHSIECLKNTISSFEAWEYIEEIVETDASQYEAREDQAFHMLITETMQRALKKEPHVSITLNLIDQIEENGVLIPENVIVDAVLFDSRRNMDRMFGDIDAKKDYYKLLGRVLEFDKSTAIKEADAFRA</sequence>
<evidence type="ECO:0000313" key="2">
    <source>
        <dbReference type="Proteomes" id="UP001057375"/>
    </source>
</evidence>
<feature type="non-terminal residue" evidence="1">
    <location>
        <position position="188"/>
    </location>
</feature>
<keyword evidence="2" id="KW-1185">Reference proteome</keyword>
<dbReference type="InterPro" id="IPR029063">
    <property type="entry name" value="SAM-dependent_MTases_sf"/>
</dbReference>
<comment type="caution">
    <text evidence="1">The sequence shown here is derived from an EMBL/GenBank/DDBJ whole genome shotgun (WGS) entry which is preliminary data.</text>
</comment>
<organism evidence="1 2">
    <name type="scientific">Aduncisulcus paluster</name>
    <dbReference type="NCBI Taxonomy" id="2918883"/>
    <lineage>
        <taxon>Eukaryota</taxon>
        <taxon>Metamonada</taxon>
        <taxon>Carpediemonas-like organisms</taxon>
        <taxon>Aduncisulcus</taxon>
    </lineage>
</organism>
<dbReference type="EMBL" id="BQXS01001763">
    <property type="protein sequence ID" value="GKT31025.1"/>
    <property type="molecule type" value="Genomic_DNA"/>
</dbReference>
<reference evidence="1" key="1">
    <citation type="submission" date="2022-03" db="EMBL/GenBank/DDBJ databases">
        <title>Draft genome sequence of Aduncisulcus paluster, a free-living microaerophilic Fornicata.</title>
        <authorList>
            <person name="Yuyama I."/>
            <person name="Kume K."/>
            <person name="Tamura T."/>
            <person name="Inagaki Y."/>
            <person name="Hashimoto T."/>
        </authorList>
    </citation>
    <scope>NUCLEOTIDE SEQUENCE</scope>
    <source>
        <strain evidence="1">NY0171</strain>
    </source>
</reference>
<protein>
    <submittedName>
        <fullName evidence="1">Uncharacterized protein</fullName>
    </submittedName>
</protein>
<proteinExistence type="predicted"/>